<protein>
    <submittedName>
        <fullName evidence="1">Uncharacterized protein</fullName>
    </submittedName>
</protein>
<evidence type="ECO:0000313" key="1">
    <source>
        <dbReference type="EMBL" id="CAM76361.1"/>
    </source>
</evidence>
<proteinExistence type="predicted"/>
<gene>
    <name evidence="1" type="ORF">MGR_0397</name>
</gene>
<dbReference type="AlphaFoldDB" id="A4U0F4"/>
<reference evidence="1" key="1">
    <citation type="journal article" date="2007" name="J. Bacteriol.">
        <title>Comparative genome analysis of four magnetotactic bacteria reveals a complex set of group-specific genes implicated in magnetosome biomineralization and function.</title>
        <authorList>
            <person name="Richter M."/>
            <person name="Kube M."/>
            <person name="Bazylinski D.A."/>
            <person name="Lombardot T."/>
            <person name="Gloeckner F.O."/>
            <person name="Reinhardt R."/>
            <person name="Schueler D."/>
        </authorList>
    </citation>
    <scope>NUCLEOTIDE SEQUENCE</scope>
    <source>
        <strain evidence="1">MSR-1</strain>
    </source>
</reference>
<accession>A4U0F4</accession>
<dbReference type="RefSeq" id="WP_106001635.1">
    <property type="nucleotide sequence ID" value="NZ_CP027527.1"/>
</dbReference>
<name>A4U0F4_9PROT</name>
<sequence>MSREIEGVTIETFPLAVRKMGLRRGQAFKIVIEEDEDGRELALKRIDEICSRATALAQADGIVTDEDVEKFLIS</sequence>
<organism evidence="1">
    <name type="scientific">Magnetospirillum gryphiswaldense</name>
    <dbReference type="NCBI Taxonomy" id="55518"/>
    <lineage>
        <taxon>Bacteria</taxon>
        <taxon>Pseudomonadati</taxon>
        <taxon>Pseudomonadota</taxon>
        <taxon>Alphaproteobacteria</taxon>
        <taxon>Rhodospirillales</taxon>
        <taxon>Rhodospirillaceae</taxon>
        <taxon>Magnetospirillum</taxon>
    </lineage>
</organism>
<dbReference type="EMBL" id="CU459003">
    <property type="protein sequence ID" value="CAM76361.1"/>
    <property type="molecule type" value="Genomic_DNA"/>
</dbReference>